<dbReference type="Proteomes" id="UP000188268">
    <property type="component" value="Unassembled WGS sequence"/>
</dbReference>
<proteinExistence type="predicted"/>
<dbReference type="EMBL" id="AWWV01010907">
    <property type="protein sequence ID" value="OMO76069.1"/>
    <property type="molecule type" value="Genomic_DNA"/>
</dbReference>
<keyword evidence="2" id="KW-1185">Reference proteome</keyword>
<gene>
    <name evidence="1" type="ORF">CCACVL1_15938</name>
</gene>
<dbReference type="AlphaFoldDB" id="A0A1R3I0J4"/>
<accession>A0A1R3I0J4</accession>
<protein>
    <submittedName>
        <fullName evidence="1">NEDD8 ultimate buster 1-like protein</fullName>
    </submittedName>
</protein>
<evidence type="ECO:0000313" key="1">
    <source>
        <dbReference type="EMBL" id="OMO76069.1"/>
    </source>
</evidence>
<organism evidence="1 2">
    <name type="scientific">Corchorus capsularis</name>
    <name type="common">Jute</name>
    <dbReference type="NCBI Taxonomy" id="210143"/>
    <lineage>
        <taxon>Eukaryota</taxon>
        <taxon>Viridiplantae</taxon>
        <taxon>Streptophyta</taxon>
        <taxon>Embryophyta</taxon>
        <taxon>Tracheophyta</taxon>
        <taxon>Spermatophyta</taxon>
        <taxon>Magnoliopsida</taxon>
        <taxon>eudicotyledons</taxon>
        <taxon>Gunneridae</taxon>
        <taxon>Pentapetalae</taxon>
        <taxon>rosids</taxon>
        <taxon>malvids</taxon>
        <taxon>Malvales</taxon>
        <taxon>Malvaceae</taxon>
        <taxon>Grewioideae</taxon>
        <taxon>Apeibeae</taxon>
        <taxon>Corchorus</taxon>
    </lineage>
</organism>
<name>A0A1R3I0J4_COCAP</name>
<comment type="caution">
    <text evidence="1">The sequence shown here is derived from an EMBL/GenBank/DDBJ whole genome shotgun (WGS) entry which is preliminary data.</text>
</comment>
<dbReference type="Gramene" id="OMO76069">
    <property type="protein sequence ID" value="OMO76069"/>
    <property type="gene ID" value="CCACVL1_15938"/>
</dbReference>
<evidence type="ECO:0000313" key="2">
    <source>
        <dbReference type="Proteomes" id="UP000188268"/>
    </source>
</evidence>
<reference evidence="1 2" key="1">
    <citation type="submission" date="2013-09" db="EMBL/GenBank/DDBJ databases">
        <title>Corchorus capsularis genome sequencing.</title>
        <authorList>
            <person name="Alam M."/>
            <person name="Haque M.S."/>
            <person name="Islam M.S."/>
            <person name="Emdad E.M."/>
            <person name="Islam M.M."/>
            <person name="Ahmed B."/>
            <person name="Halim A."/>
            <person name="Hossen Q.M.M."/>
            <person name="Hossain M.Z."/>
            <person name="Ahmed R."/>
            <person name="Khan M.M."/>
            <person name="Islam R."/>
            <person name="Rashid M.M."/>
            <person name="Khan S.A."/>
            <person name="Rahman M.S."/>
            <person name="Alam M."/>
        </authorList>
    </citation>
    <scope>NUCLEOTIDE SEQUENCE [LARGE SCALE GENOMIC DNA]</scope>
    <source>
        <strain evidence="2">cv. CVL-1</strain>
        <tissue evidence="1">Whole seedling</tissue>
    </source>
</reference>
<sequence>MDRAGSVTGTSKLAKLAIQNKKLQSSRTSVDHCSCRNVKEEGEKEREGKTLKLKAAAIGVFLIMFS</sequence>